<organism evidence="6 7">
    <name type="scientific">Microdochium trichocladiopsis</name>
    <dbReference type="NCBI Taxonomy" id="1682393"/>
    <lineage>
        <taxon>Eukaryota</taxon>
        <taxon>Fungi</taxon>
        <taxon>Dikarya</taxon>
        <taxon>Ascomycota</taxon>
        <taxon>Pezizomycotina</taxon>
        <taxon>Sordariomycetes</taxon>
        <taxon>Xylariomycetidae</taxon>
        <taxon>Xylariales</taxon>
        <taxon>Microdochiaceae</taxon>
        <taxon>Microdochium</taxon>
    </lineage>
</organism>
<gene>
    <name evidence="6" type="ORF">B0I36DRAFT_333107</name>
</gene>
<feature type="compositionally biased region" description="Low complexity" evidence="4">
    <location>
        <begin position="735"/>
        <end position="751"/>
    </location>
</feature>
<dbReference type="SMART" id="SM00066">
    <property type="entry name" value="GAL4"/>
    <property type="match status" value="1"/>
</dbReference>
<dbReference type="Pfam" id="PF00172">
    <property type="entry name" value="Zn_clus"/>
    <property type="match status" value="1"/>
</dbReference>
<dbReference type="GO" id="GO:0005634">
    <property type="term" value="C:nucleus"/>
    <property type="evidence" value="ECO:0007669"/>
    <property type="project" value="UniProtKB-SubCell"/>
</dbReference>
<feature type="region of interest" description="Disordered" evidence="4">
    <location>
        <begin position="539"/>
        <end position="560"/>
    </location>
</feature>
<dbReference type="SUPFAM" id="SSF57701">
    <property type="entry name" value="Zn2/Cys6 DNA-binding domain"/>
    <property type="match status" value="1"/>
</dbReference>
<feature type="region of interest" description="Disordered" evidence="4">
    <location>
        <begin position="735"/>
        <end position="782"/>
    </location>
</feature>
<evidence type="ECO:0000256" key="2">
    <source>
        <dbReference type="ARBA" id="ARBA00022723"/>
    </source>
</evidence>
<dbReference type="OrthoDB" id="435881at2759"/>
<feature type="compositionally biased region" description="Basic and acidic residues" evidence="4">
    <location>
        <begin position="765"/>
        <end position="781"/>
    </location>
</feature>
<dbReference type="GO" id="GO:0008270">
    <property type="term" value="F:zinc ion binding"/>
    <property type="evidence" value="ECO:0007669"/>
    <property type="project" value="InterPro"/>
</dbReference>
<dbReference type="GO" id="GO:0003677">
    <property type="term" value="F:DNA binding"/>
    <property type="evidence" value="ECO:0007669"/>
    <property type="project" value="InterPro"/>
</dbReference>
<dbReference type="GeneID" id="70184722"/>
<dbReference type="InterPro" id="IPR007219">
    <property type="entry name" value="XnlR_reg_dom"/>
</dbReference>
<dbReference type="EMBL" id="JAGTJQ010000010">
    <property type="protein sequence ID" value="KAH7020745.1"/>
    <property type="molecule type" value="Genomic_DNA"/>
</dbReference>
<dbReference type="InterPro" id="IPR036864">
    <property type="entry name" value="Zn2-C6_fun-type_DNA-bd_sf"/>
</dbReference>
<dbReference type="InterPro" id="IPR050613">
    <property type="entry name" value="Sec_Metabolite_Reg"/>
</dbReference>
<feature type="domain" description="Zn(2)-C6 fungal-type" evidence="5">
    <location>
        <begin position="14"/>
        <end position="43"/>
    </location>
</feature>
<evidence type="ECO:0000259" key="5">
    <source>
        <dbReference type="PROSITE" id="PS50048"/>
    </source>
</evidence>
<evidence type="ECO:0000256" key="1">
    <source>
        <dbReference type="ARBA" id="ARBA00004123"/>
    </source>
</evidence>
<evidence type="ECO:0000256" key="3">
    <source>
        <dbReference type="ARBA" id="ARBA00023242"/>
    </source>
</evidence>
<dbReference type="AlphaFoldDB" id="A0A9P8XXB2"/>
<evidence type="ECO:0000313" key="6">
    <source>
        <dbReference type="EMBL" id="KAH7020745.1"/>
    </source>
</evidence>
<keyword evidence="7" id="KW-1185">Reference proteome</keyword>
<comment type="caution">
    <text evidence="6">The sequence shown here is derived from an EMBL/GenBank/DDBJ whole genome shotgun (WGS) entry which is preliminary data.</text>
</comment>
<dbReference type="SMART" id="SM00906">
    <property type="entry name" value="Fungal_trans"/>
    <property type="match status" value="1"/>
</dbReference>
<dbReference type="InterPro" id="IPR001138">
    <property type="entry name" value="Zn2Cys6_DnaBD"/>
</dbReference>
<dbReference type="Pfam" id="PF04082">
    <property type="entry name" value="Fungal_trans"/>
    <property type="match status" value="1"/>
</dbReference>
<dbReference type="GO" id="GO:0006351">
    <property type="term" value="P:DNA-templated transcription"/>
    <property type="evidence" value="ECO:0007669"/>
    <property type="project" value="InterPro"/>
</dbReference>
<name>A0A9P8XXB2_9PEZI</name>
<proteinExistence type="predicted"/>
<keyword evidence="3" id="KW-0539">Nucleus</keyword>
<reference evidence="6" key="1">
    <citation type="journal article" date="2021" name="Nat. Commun.">
        <title>Genetic determinants of endophytism in the Arabidopsis root mycobiome.</title>
        <authorList>
            <person name="Mesny F."/>
            <person name="Miyauchi S."/>
            <person name="Thiergart T."/>
            <person name="Pickel B."/>
            <person name="Atanasova L."/>
            <person name="Karlsson M."/>
            <person name="Huettel B."/>
            <person name="Barry K.W."/>
            <person name="Haridas S."/>
            <person name="Chen C."/>
            <person name="Bauer D."/>
            <person name="Andreopoulos W."/>
            <person name="Pangilinan J."/>
            <person name="LaButti K."/>
            <person name="Riley R."/>
            <person name="Lipzen A."/>
            <person name="Clum A."/>
            <person name="Drula E."/>
            <person name="Henrissat B."/>
            <person name="Kohler A."/>
            <person name="Grigoriev I.V."/>
            <person name="Martin F.M."/>
            <person name="Hacquard S."/>
        </authorList>
    </citation>
    <scope>NUCLEOTIDE SEQUENCE</scope>
    <source>
        <strain evidence="6">MPI-CAGE-CH-0230</strain>
    </source>
</reference>
<dbReference type="CDD" id="cd12148">
    <property type="entry name" value="fungal_TF_MHR"/>
    <property type="match status" value="1"/>
</dbReference>
<dbReference type="RefSeq" id="XP_046006946.1">
    <property type="nucleotide sequence ID" value="XM_046155176.1"/>
</dbReference>
<feature type="region of interest" description="Disordered" evidence="4">
    <location>
        <begin position="168"/>
        <end position="196"/>
    </location>
</feature>
<feature type="region of interest" description="Disordered" evidence="4">
    <location>
        <begin position="39"/>
        <end position="61"/>
    </location>
</feature>
<dbReference type="Proteomes" id="UP000756346">
    <property type="component" value="Unassembled WGS sequence"/>
</dbReference>
<dbReference type="Gene3D" id="4.10.240.10">
    <property type="entry name" value="Zn(2)-C6 fungal-type DNA-binding domain"/>
    <property type="match status" value="1"/>
</dbReference>
<evidence type="ECO:0000256" key="4">
    <source>
        <dbReference type="SAM" id="MobiDB-lite"/>
    </source>
</evidence>
<dbReference type="PANTHER" id="PTHR31001">
    <property type="entry name" value="UNCHARACTERIZED TRANSCRIPTIONAL REGULATORY PROTEIN"/>
    <property type="match status" value="1"/>
</dbReference>
<dbReference type="GO" id="GO:0000981">
    <property type="term" value="F:DNA-binding transcription factor activity, RNA polymerase II-specific"/>
    <property type="evidence" value="ECO:0007669"/>
    <property type="project" value="InterPro"/>
</dbReference>
<accession>A0A9P8XXB2</accession>
<sequence length="811" mass="88998">MSGVTPKPSPASRSCMPCHQRKVRCDKKTPCSACIRGKHRCAYPGNGSGNDDGTQRPRKPKSTIADIAGRLQQLEGTLVSLSSGHLSSSRTPVAASPRPLISHEPAGPVASPGDTSLQYSRHSTTQKRQTPTRSNDDNARRTSTAFAGVLRSGNDSSEYVNEILLSRVLEEEDENRPTENPQDDGPPRKSVKTVMDSPIGYPFSPMISEPDSPPRSPLDLLPSRGQASQLWRIFVQNTSGLLCLLHMPTTQVAVFTAVDRPDSAPADVVCLLHAVWFSAITSMWPGEAASVLGRPKAESLSRAKTGFEMALAAANVMQTPTVTALQAIALFMMSLRAHRTSRSDWAFLGLAIRLAQSLGVHRDGTAFPRMSLFEAEMRRRLWWQLQAQDKRAAEDHGFVTDASFGGDSADAPRLPLHVDDSALHPGMTQMPPPAAYFCNATHFLIMAQATLALQRLSREFARGAGEEVRQTIVDELMDRVSPLLVYLNPVIPEQKAALLACNIVLAKRDFVSRVQLLSRHPSPLGDDVVEDEQEQEIISGADPRREDGAESPAAAVASTTMKTTRTEWTKTAIMEASLVVACDILDMDHEVYKDELLRNYRWLSECYPQYHLLLYVLWHLNMRPVQGPNVGRAWAAVDRVFEHEATRVWRQGGGGEPLPKVSAREYRPTGSVWAVFLRLRDSALRARAAALMTEVAASSVDHHDVAAGNMQAVDDARTAESHAVEGLARLSGDGAAAAAAFEEEQQPQQAERWAENPGFPAAQDNRLEPDRGYDNDPDHGDFINWDGEVQDWTTLLADFESQNYGFWGAAP</sequence>
<protein>
    <recommendedName>
        <fullName evidence="5">Zn(2)-C6 fungal-type domain-containing protein</fullName>
    </recommendedName>
</protein>
<dbReference type="PANTHER" id="PTHR31001:SF57">
    <property type="entry name" value="ZN(II)2CYS6 TRANSCRIPTION FACTOR (EUROFUNG)"/>
    <property type="match status" value="1"/>
</dbReference>
<dbReference type="CDD" id="cd00067">
    <property type="entry name" value="GAL4"/>
    <property type="match status" value="1"/>
</dbReference>
<dbReference type="PROSITE" id="PS00463">
    <property type="entry name" value="ZN2_CY6_FUNGAL_1"/>
    <property type="match status" value="1"/>
</dbReference>
<comment type="subcellular location">
    <subcellularLocation>
        <location evidence="1">Nucleus</location>
    </subcellularLocation>
</comment>
<dbReference type="PROSITE" id="PS50048">
    <property type="entry name" value="ZN2_CY6_FUNGAL_2"/>
    <property type="match status" value="1"/>
</dbReference>
<feature type="compositionally biased region" description="Polar residues" evidence="4">
    <location>
        <begin position="113"/>
        <end position="133"/>
    </location>
</feature>
<feature type="region of interest" description="Disordered" evidence="4">
    <location>
        <begin position="82"/>
        <end position="141"/>
    </location>
</feature>
<keyword evidence="2" id="KW-0479">Metal-binding</keyword>
<evidence type="ECO:0000313" key="7">
    <source>
        <dbReference type="Proteomes" id="UP000756346"/>
    </source>
</evidence>